<name>A0A5B0WWH2_9GAMM</name>
<organism evidence="2 3">
    <name type="scientific">Pseudohalioglobus sediminis</name>
    <dbReference type="NCBI Taxonomy" id="2606449"/>
    <lineage>
        <taxon>Bacteria</taxon>
        <taxon>Pseudomonadati</taxon>
        <taxon>Pseudomonadota</taxon>
        <taxon>Gammaproteobacteria</taxon>
        <taxon>Cellvibrionales</taxon>
        <taxon>Halieaceae</taxon>
        <taxon>Pseudohalioglobus</taxon>
    </lineage>
</organism>
<sequence length="680" mass="72239">MAQGEEAGIFLHHAVEQLTQAGYVDQDFEAQQARRWSALAERLGPFAPGLMSRSDYSLLANDPEAYLDQFRAALYSPLGGQWLVNLPKDPLGLLQNFLSASAVEGFTGGQDTEFRVVQIPADITGFNALAGLYPVHEDLVLDASHRKLTYHALGAPLYTSYGVASGRSEISTVGLISISALVVLLTIVLRSPMGLFVTGISVMAGVAGGFAITLVTYQQVHIIALVFSSTLIGIAADYAFHYLCHSKLVDWTPDKALAGVLRGLSLSVVSTAVAFLALTLIPFPGLQQIGLFMAAGLTCSFATVCLLFPLLYRKGAAGSLRVAQQQDDTSWLSLGPMPLVLLLIAISVPGLIQLSPRDEVRDFYAAPELLEKGREAIATALDTSNESRFLLLKAENPESLLQLEERLVAEVSGLRPGLSAIVPSEHQQAHQHQVLEEMARKGLIQRHMALLGLAEETTTAYLETIARPADPLRPDHLEGIDLPLGLGGYLGCAGETCASWLALTGREDASALARSITGNTGVSLIDTVAQVNAVVEKYRVSASYFLVAAALLVFVFLAILTDTVRAGLIMLLPVGASLLSLALLGYLHSGFSIVSVLALFIVGGMALDFGIFLQLATKSSRPATRLAIALSATSTLLAFGTLSLSATPVIAAFGISIGSGLLFAWLLSLLLATEDNEEAN</sequence>
<feature type="transmembrane region" description="Helical" evidence="1">
    <location>
        <begin position="196"/>
        <end position="216"/>
    </location>
</feature>
<dbReference type="Proteomes" id="UP000323708">
    <property type="component" value="Unassembled WGS sequence"/>
</dbReference>
<gene>
    <name evidence="2" type="ORF">F0M18_11800</name>
</gene>
<feature type="transmembrane region" description="Helical" evidence="1">
    <location>
        <begin position="256"/>
        <end position="283"/>
    </location>
</feature>
<keyword evidence="1" id="KW-0472">Membrane</keyword>
<comment type="caution">
    <text evidence="2">The sequence shown here is derived from an EMBL/GenBank/DDBJ whole genome shotgun (WGS) entry which is preliminary data.</text>
</comment>
<evidence type="ECO:0000256" key="1">
    <source>
        <dbReference type="SAM" id="Phobius"/>
    </source>
</evidence>
<dbReference type="PANTHER" id="PTHR33406:SF13">
    <property type="entry name" value="MEMBRANE PROTEIN YDFJ"/>
    <property type="match status" value="1"/>
</dbReference>
<dbReference type="SUPFAM" id="SSF82866">
    <property type="entry name" value="Multidrug efflux transporter AcrB transmembrane domain"/>
    <property type="match status" value="2"/>
</dbReference>
<dbReference type="RefSeq" id="WP_149611647.1">
    <property type="nucleotide sequence ID" value="NZ_VTUX01000005.1"/>
</dbReference>
<dbReference type="InterPro" id="IPR050545">
    <property type="entry name" value="Mycobact_MmpL"/>
</dbReference>
<evidence type="ECO:0000313" key="3">
    <source>
        <dbReference type="Proteomes" id="UP000323708"/>
    </source>
</evidence>
<dbReference type="EMBL" id="VTUX01000005">
    <property type="protein sequence ID" value="KAA1190491.1"/>
    <property type="molecule type" value="Genomic_DNA"/>
</dbReference>
<keyword evidence="1" id="KW-0812">Transmembrane</keyword>
<feature type="transmembrane region" description="Helical" evidence="1">
    <location>
        <begin position="568"/>
        <end position="587"/>
    </location>
</feature>
<dbReference type="GO" id="GO:0005886">
    <property type="term" value="C:plasma membrane"/>
    <property type="evidence" value="ECO:0007669"/>
    <property type="project" value="TreeGrafter"/>
</dbReference>
<evidence type="ECO:0008006" key="4">
    <source>
        <dbReference type="Google" id="ProtNLM"/>
    </source>
</evidence>
<feature type="transmembrane region" description="Helical" evidence="1">
    <location>
        <begin position="289"/>
        <end position="311"/>
    </location>
</feature>
<feature type="transmembrane region" description="Helical" evidence="1">
    <location>
        <begin position="170"/>
        <end position="189"/>
    </location>
</feature>
<feature type="transmembrane region" description="Helical" evidence="1">
    <location>
        <begin position="593"/>
        <end position="613"/>
    </location>
</feature>
<feature type="transmembrane region" description="Helical" evidence="1">
    <location>
        <begin position="650"/>
        <end position="672"/>
    </location>
</feature>
<reference evidence="2 3" key="1">
    <citation type="submission" date="2019-09" db="EMBL/GenBank/DDBJ databases">
        <authorList>
            <person name="Chen X.-Y."/>
        </authorList>
    </citation>
    <scope>NUCLEOTIDE SEQUENCE [LARGE SCALE GENOMIC DNA]</scope>
    <source>
        <strain evidence="2 3">NY5</strain>
    </source>
</reference>
<dbReference type="AlphaFoldDB" id="A0A5B0WWH2"/>
<feature type="transmembrane region" description="Helical" evidence="1">
    <location>
        <begin position="222"/>
        <end position="244"/>
    </location>
</feature>
<keyword evidence="1" id="KW-1133">Transmembrane helix</keyword>
<feature type="transmembrane region" description="Helical" evidence="1">
    <location>
        <begin position="625"/>
        <end position="644"/>
    </location>
</feature>
<protein>
    <recommendedName>
        <fullName evidence="4">Membrane transport protein MMPL domain-containing protein</fullName>
    </recommendedName>
</protein>
<feature type="transmembrane region" description="Helical" evidence="1">
    <location>
        <begin position="542"/>
        <end position="561"/>
    </location>
</feature>
<dbReference type="PANTHER" id="PTHR33406">
    <property type="entry name" value="MEMBRANE PROTEIN MJ1562-RELATED"/>
    <property type="match status" value="1"/>
</dbReference>
<keyword evidence="3" id="KW-1185">Reference proteome</keyword>
<feature type="transmembrane region" description="Helical" evidence="1">
    <location>
        <begin position="331"/>
        <end position="352"/>
    </location>
</feature>
<evidence type="ECO:0000313" key="2">
    <source>
        <dbReference type="EMBL" id="KAA1190491.1"/>
    </source>
</evidence>
<proteinExistence type="predicted"/>
<dbReference type="Gene3D" id="1.20.1640.10">
    <property type="entry name" value="Multidrug efflux transporter AcrB transmembrane domain"/>
    <property type="match status" value="1"/>
</dbReference>
<accession>A0A5B0WWH2</accession>